<evidence type="ECO:0000256" key="1">
    <source>
        <dbReference type="ARBA" id="ARBA00023295"/>
    </source>
</evidence>
<feature type="signal peptide" evidence="3">
    <location>
        <begin position="1"/>
        <end position="33"/>
    </location>
</feature>
<dbReference type="OrthoDB" id="262125at2"/>
<dbReference type="RefSeq" id="WP_118768394.1">
    <property type="nucleotide sequence ID" value="NZ_QWKP01000219.1"/>
</dbReference>
<keyword evidence="2" id="KW-0624">Polysaccharide degradation</keyword>
<dbReference type="Proteomes" id="UP000283374">
    <property type="component" value="Unassembled WGS sequence"/>
</dbReference>
<evidence type="ECO:0000313" key="6">
    <source>
        <dbReference type="Proteomes" id="UP000283374"/>
    </source>
</evidence>
<evidence type="ECO:0000313" key="5">
    <source>
        <dbReference type="EMBL" id="RHA37904.1"/>
    </source>
</evidence>
<organism evidence="5 6">
    <name type="scientific">Cellulomonas rhizosphaerae</name>
    <dbReference type="NCBI Taxonomy" id="2293719"/>
    <lineage>
        <taxon>Bacteria</taxon>
        <taxon>Bacillati</taxon>
        <taxon>Actinomycetota</taxon>
        <taxon>Actinomycetes</taxon>
        <taxon>Micrococcales</taxon>
        <taxon>Cellulomonadaceae</taxon>
        <taxon>Cellulomonas</taxon>
    </lineage>
</organism>
<dbReference type="Gene3D" id="2.60.40.10">
    <property type="entry name" value="Immunoglobulins"/>
    <property type="match status" value="1"/>
</dbReference>
<proteinExistence type="predicted"/>
<dbReference type="PROSITE" id="PS50853">
    <property type="entry name" value="FN3"/>
    <property type="match status" value="1"/>
</dbReference>
<dbReference type="GO" id="GO:0016798">
    <property type="term" value="F:hydrolase activity, acting on glycosyl bonds"/>
    <property type="evidence" value="ECO:0007669"/>
    <property type="project" value="UniProtKB-KW"/>
</dbReference>
<gene>
    <name evidence="5" type="ORF">D1825_15900</name>
</gene>
<evidence type="ECO:0000256" key="3">
    <source>
        <dbReference type="SAM" id="SignalP"/>
    </source>
</evidence>
<evidence type="ECO:0000259" key="4">
    <source>
        <dbReference type="PROSITE" id="PS50853"/>
    </source>
</evidence>
<reference evidence="5 6" key="1">
    <citation type="submission" date="2018-08" db="EMBL/GenBank/DDBJ databases">
        <title>Cellulomonas rhizosphaerae sp. nov., a novel actinomycete isolated from soil.</title>
        <authorList>
            <person name="Tian Y."/>
        </authorList>
    </citation>
    <scope>NUCLEOTIDE SEQUENCE [LARGE SCALE GENOMIC DNA]</scope>
    <source>
        <strain evidence="5 6">NEAU-TCZ24</strain>
    </source>
</reference>
<accession>A0A413RI30</accession>
<dbReference type="InterPro" id="IPR036116">
    <property type="entry name" value="FN3_sf"/>
</dbReference>
<protein>
    <recommendedName>
        <fullName evidence="4">Fibronectin type-III domain-containing protein</fullName>
    </recommendedName>
</protein>
<comment type="caution">
    <text evidence="5">The sequence shown here is derived from an EMBL/GenBank/DDBJ whole genome shotgun (WGS) entry which is preliminary data.</text>
</comment>
<feature type="domain" description="Fibronectin type-III" evidence="4">
    <location>
        <begin position="552"/>
        <end position="649"/>
    </location>
</feature>
<keyword evidence="1" id="KW-0326">Glycosidase</keyword>
<feature type="chain" id="PRO_5019331521" description="Fibronectin type-III domain-containing protein" evidence="3">
    <location>
        <begin position="34"/>
        <end position="770"/>
    </location>
</feature>
<sequence length="770" mass="81275">MKLARTHSIRRTWAWVAVSAVTVTMAIAPPASAAPGDLGSGSGAIVAPSSNLALIRAGLTDDAVYGESLAGIVAAPRGVAGASWSPVLVDGSPLVGRLLQSDSEVLLVADDDAAADSVVWKDELGVWHARSVPSGSVLGRGGRYVLLPAQPAGTARVTWRIEDVRTASSWSYEAPADRGVSIDGGTLWALEVAPASVVEIDLASHAVVSRRGVPTGYTFYAPRGRWTLTGSATLPFILDVPGIYSSFGLRWEFDADTVDLGRDVAVGIGRDTDSPTLTVVELAGEQRVTRYGPAMNARPDLDDAAQSVAYVGSDGRVRLVDLRGAPVAATTNGETAPPSQPYLALEQGSVTSGTTVTARSSGVYDYTTGSFRASGGAVIEMTYRQAPFGRPFGAWAASRPTTTLTARAADGVTTCFTARAHDANGNYTSWSESVCSRTDTSAPRFTKVSAPSVVRVVKGKAVGTLTYAADDPSGVLSYDVRYRVKAKGAAAYGAWVYRTAFQGTTSTTTAVSISDGQRLCLAVRARDGLEHVSAWSTERCMGTDAAAPRITRTAAPRWLPVPSSGKAKITFTYAGTDDRGVTSYDVQVRVAPVDGPRGLRTTVAARTTKTSVTRTLRAGEEACFRVRARDAVGNVSSWSKERCTSVAAGPTSKPMDADKVSTVGGVKVVALKNGVRHGSGGYWSANVFHSGSTGIRLQVRTCPACGTFNVQVGEKVMAVKTTSSRTGWKTVTLRWKNSGEGEFVFFDEVTPYPRERVTTSYVRSWVLLHD</sequence>
<name>A0A413RI30_9CELL</name>
<dbReference type="GO" id="GO:0000272">
    <property type="term" value="P:polysaccharide catabolic process"/>
    <property type="evidence" value="ECO:0007669"/>
    <property type="project" value="UniProtKB-KW"/>
</dbReference>
<keyword evidence="3" id="KW-0732">Signal</keyword>
<evidence type="ECO:0000256" key="2">
    <source>
        <dbReference type="ARBA" id="ARBA00023326"/>
    </source>
</evidence>
<dbReference type="InterPro" id="IPR003961">
    <property type="entry name" value="FN3_dom"/>
</dbReference>
<dbReference type="EMBL" id="QWKP01000219">
    <property type="protein sequence ID" value="RHA37904.1"/>
    <property type="molecule type" value="Genomic_DNA"/>
</dbReference>
<keyword evidence="2" id="KW-0119">Carbohydrate metabolism</keyword>
<keyword evidence="1" id="KW-0378">Hydrolase</keyword>
<dbReference type="AlphaFoldDB" id="A0A413RI30"/>
<dbReference type="InterPro" id="IPR013783">
    <property type="entry name" value="Ig-like_fold"/>
</dbReference>
<dbReference type="SUPFAM" id="SSF49265">
    <property type="entry name" value="Fibronectin type III"/>
    <property type="match status" value="1"/>
</dbReference>
<keyword evidence="6" id="KW-1185">Reference proteome</keyword>